<accession>A0A803NF08</accession>
<feature type="region of interest" description="Disordered" evidence="1">
    <location>
        <begin position="1"/>
        <end position="37"/>
    </location>
</feature>
<feature type="compositionally biased region" description="Basic and acidic residues" evidence="1">
    <location>
        <begin position="286"/>
        <end position="295"/>
    </location>
</feature>
<name>A0A803NF08_CHEQI</name>
<feature type="compositionally biased region" description="Basic and acidic residues" evidence="1">
    <location>
        <begin position="14"/>
        <end position="27"/>
    </location>
</feature>
<dbReference type="OMA" id="WRWCHRR"/>
<protein>
    <submittedName>
        <fullName evidence="2">Uncharacterized protein</fullName>
    </submittedName>
</protein>
<proteinExistence type="predicted"/>
<dbReference type="Proteomes" id="UP000596660">
    <property type="component" value="Unplaced"/>
</dbReference>
<keyword evidence="3" id="KW-1185">Reference proteome</keyword>
<organism evidence="2 3">
    <name type="scientific">Chenopodium quinoa</name>
    <name type="common">Quinoa</name>
    <dbReference type="NCBI Taxonomy" id="63459"/>
    <lineage>
        <taxon>Eukaryota</taxon>
        <taxon>Viridiplantae</taxon>
        <taxon>Streptophyta</taxon>
        <taxon>Embryophyta</taxon>
        <taxon>Tracheophyta</taxon>
        <taxon>Spermatophyta</taxon>
        <taxon>Magnoliopsida</taxon>
        <taxon>eudicotyledons</taxon>
        <taxon>Gunneridae</taxon>
        <taxon>Pentapetalae</taxon>
        <taxon>Caryophyllales</taxon>
        <taxon>Chenopodiaceae</taxon>
        <taxon>Chenopodioideae</taxon>
        <taxon>Atripliceae</taxon>
        <taxon>Chenopodium</taxon>
    </lineage>
</organism>
<dbReference type="EnsemblPlants" id="AUR62044714-RA">
    <property type="protein sequence ID" value="AUR62044714-RA:cds"/>
    <property type="gene ID" value="AUR62044714"/>
</dbReference>
<dbReference type="AlphaFoldDB" id="A0A803NF08"/>
<reference evidence="2" key="2">
    <citation type="submission" date="2021-03" db="UniProtKB">
        <authorList>
            <consortium name="EnsemblPlants"/>
        </authorList>
    </citation>
    <scope>IDENTIFICATION</scope>
</reference>
<sequence length="295" mass="32093">MIRRKSNLRSVATQRHEQEVRGVETEVKTTPLQTEENSKRRLSSHFFRRGSSTKSFFNWADHPALITDAVENGWSRFAFNSHVSSSPSVRSSLFGSLRLTGDFYSSRENSSSSINNSTSINEVEESWEIGSGSVDFMQKLSFKIKGLNHGGGAVAASLSSVAKSVGRMALPLPGPPMVQSFPQEAYFEINVLNSNEDNVKFTGEGEKTKLLFQRSFSSTASSGIGLSVGGFVTTRIPGSYPGSIGFNSDGSVFLGGKPNKSTGKLDQNAGRNALKPRTLNPNKNPLRRDLYATPV</sequence>
<feature type="region of interest" description="Disordered" evidence="1">
    <location>
        <begin position="257"/>
        <end position="295"/>
    </location>
</feature>
<evidence type="ECO:0000256" key="1">
    <source>
        <dbReference type="SAM" id="MobiDB-lite"/>
    </source>
</evidence>
<evidence type="ECO:0000313" key="2">
    <source>
        <dbReference type="EnsemblPlants" id="AUR62044714-RA:cds"/>
    </source>
</evidence>
<reference evidence="2" key="1">
    <citation type="journal article" date="2017" name="Nature">
        <title>The genome of Chenopodium quinoa.</title>
        <authorList>
            <person name="Jarvis D.E."/>
            <person name="Ho Y.S."/>
            <person name="Lightfoot D.J."/>
            <person name="Schmoeckel S.M."/>
            <person name="Li B."/>
            <person name="Borm T.J.A."/>
            <person name="Ohyanagi H."/>
            <person name="Mineta K."/>
            <person name="Michell C.T."/>
            <person name="Saber N."/>
            <person name="Kharbatia N.M."/>
            <person name="Rupper R.R."/>
            <person name="Sharp A.R."/>
            <person name="Dally N."/>
            <person name="Boughton B.A."/>
            <person name="Woo Y.H."/>
            <person name="Gao G."/>
            <person name="Schijlen E.G.W.M."/>
            <person name="Guo X."/>
            <person name="Momin A.A."/>
            <person name="Negrao S."/>
            <person name="Al-Babili S."/>
            <person name="Gehring C."/>
            <person name="Roessner U."/>
            <person name="Jung C."/>
            <person name="Murphy K."/>
            <person name="Arold S.T."/>
            <person name="Gojobori T."/>
            <person name="van der Linden C.G."/>
            <person name="van Loo E.N."/>
            <person name="Jellen E.N."/>
            <person name="Maughan P.J."/>
            <person name="Tester M."/>
        </authorList>
    </citation>
    <scope>NUCLEOTIDE SEQUENCE [LARGE SCALE GENOMIC DNA]</scope>
    <source>
        <strain evidence="2">cv. PI 614886</strain>
    </source>
</reference>
<dbReference type="Gramene" id="AUR62044714-RA">
    <property type="protein sequence ID" value="AUR62044714-RA:cds"/>
    <property type="gene ID" value="AUR62044714"/>
</dbReference>
<evidence type="ECO:0000313" key="3">
    <source>
        <dbReference type="Proteomes" id="UP000596660"/>
    </source>
</evidence>